<keyword evidence="1" id="KW-0560">Oxidoreductase</keyword>
<dbReference type="SUPFAM" id="SSF52283">
    <property type="entry name" value="Formate/glycerate dehydrogenase catalytic domain-like"/>
    <property type="match status" value="1"/>
</dbReference>
<evidence type="ECO:0000256" key="1">
    <source>
        <dbReference type="ARBA" id="ARBA00023002"/>
    </source>
</evidence>
<organism evidence="4">
    <name type="scientific">Rhizobium leguminosarum</name>
    <dbReference type="NCBI Taxonomy" id="384"/>
    <lineage>
        <taxon>Bacteria</taxon>
        <taxon>Pseudomonadati</taxon>
        <taxon>Pseudomonadota</taxon>
        <taxon>Alphaproteobacteria</taxon>
        <taxon>Hyphomicrobiales</taxon>
        <taxon>Rhizobiaceae</taxon>
        <taxon>Rhizobium/Agrobacterium group</taxon>
        <taxon>Rhizobium</taxon>
    </lineage>
</organism>
<dbReference type="RefSeq" id="WP_062940896.1">
    <property type="nucleotide sequence ID" value="NZ_CP171845.1"/>
</dbReference>
<dbReference type="Pfam" id="PF02826">
    <property type="entry name" value="2-Hacid_dh_C"/>
    <property type="match status" value="1"/>
</dbReference>
<dbReference type="SUPFAM" id="SSF51735">
    <property type="entry name" value="NAD(P)-binding Rossmann-fold domains"/>
    <property type="match status" value="1"/>
</dbReference>
<evidence type="ECO:0000313" key="4">
    <source>
        <dbReference type="EMBL" id="KZB01860.1"/>
    </source>
</evidence>
<dbReference type="GO" id="GO:0016491">
    <property type="term" value="F:oxidoreductase activity"/>
    <property type="evidence" value="ECO:0007669"/>
    <property type="project" value="UniProtKB-KW"/>
</dbReference>
<dbReference type="InterPro" id="IPR036291">
    <property type="entry name" value="NAD(P)-bd_dom_sf"/>
</dbReference>
<dbReference type="GO" id="GO:0051287">
    <property type="term" value="F:NAD binding"/>
    <property type="evidence" value="ECO:0007669"/>
    <property type="project" value="InterPro"/>
</dbReference>
<comment type="caution">
    <text evidence="4">The sequence shown here is derived from an EMBL/GenBank/DDBJ whole genome shotgun (WGS) entry which is preliminary data.</text>
</comment>
<accession>A0A154IPE2</accession>
<evidence type="ECO:0000256" key="2">
    <source>
        <dbReference type="ARBA" id="ARBA00023027"/>
    </source>
</evidence>
<protein>
    <submittedName>
        <fullName evidence="4">Glyoxylate/hydroxypyruvate reductase A</fullName>
    </submittedName>
</protein>
<feature type="domain" description="D-isomer specific 2-hydroxyacid dehydrogenase NAD-binding" evidence="3">
    <location>
        <begin position="100"/>
        <end position="273"/>
    </location>
</feature>
<proteinExistence type="predicted"/>
<dbReference type="PANTHER" id="PTHR43333:SF1">
    <property type="entry name" value="D-ISOMER SPECIFIC 2-HYDROXYACID DEHYDROGENASE NAD-BINDING DOMAIN-CONTAINING PROTEIN"/>
    <property type="match status" value="1"/>
</dbReference>
<name>A0A154IPE2_RHILE</name>
<sequence>MAFLFLCDAVRGAVFAETFSKLLPDVSFAMAADEVAPEDVRFIMTWNPPPDLHRYPNLRAVFCIGAGVDQFAGSVMPPGVKLVRMVDDGITRMVAEYVAMAVLALHRNLHHYIDHQRRHHWMAVTPQVQAAARRVSIMGTGVLGQAALDKLKVFGFDLSGWNRSQHSIEGVSCYNGADGLREMLYRTDILVCLLPLNAGTAGILNGDLFAALPGGASLVHAGRGRQLDVDALMSSLDTGRLSGAFLDVTDPEPLPADHRLWKHPRVVITPHVAAITQADSAALTTVNNIKRLISGRDPIGIVDPSALSWDGSRTAAEHIKAI</sequence>
<reference evidence="4" key="1">
    <citation type="submission" date="2016-03" db="EMBL/GenBank/DDBJ databases">
        <title>Microsymbionts genomes from the relict species Vavilovia formosa.</title>
        <authorList>
            <person name="Chirak E."/>
            <person name="Kimeklis A."/>
            <person name="Kopat V."/>
            <person name="Andronov E."/>
        </authorList>
    </citation>
    <scope>NUCLEOTIDE SEQUENCE [LARGE SCALE GENOMIC DNA]</scope>
    <source>
        <strain evidence="4">Vaf12</strain>
    </source>
</reference>
<dbReference type="CDD" id="cd12164">
    <property type="entry name" value="GDH_like_2"/>
    <property type="match status" value="1"/>
</dbReference>
<dbReference type="EMBL" id="LVYU01000078">
    <property type="protein sequence ID" value="KZB01860.1"/>
    <property type="molecule type" value="Genomic_DNA"/>
</dbReference>
<evidence type="ECO:0000259" key="3">
    <source>
        <dbReference type="Pfam" id="PF02826"/>
    </source>
</evidence>
<keyword evidence="4" id="KW-0670">Pyruvate</keyword>
<gene>
    <name evidence="4" type="ORF">A4A59_12580</name>
</gene>
<keyword evidence="2" id="KW-0520">NAD</keyword>
<dbReference type="PANTHER" id="PTHR43333">
    <property type="entry name" value="2-HACID_DH_C DOMAIN-CONTAINING PROTEIN"/>
    <property type="match status" value="1"/>
</dbReference>
<dbReference type="Gene3D" id="3.40.50.720">
    <property type="entry name" value="NAD(P)-binding Rossmann-like Domain"/>
    <property type="match status" value="2"/>
</dbReference>
<dbReference type="InterPro" id="IPR006140">
    <property type="entry name" value="D-isomer_DH_NAD-bd"/>
</dbReference>
<dbReference type="AlphaFoldDB" id="A0A154IPE2"/>